<sequence>MKICFLLALATILFGCSGPYAIEEFETYTGLEVKPHSSFQVCQGATDDVETCKPPGGAGSGWIRVSDVDPLLLNINPSNPNFVESASDKIFNFYIGAGFAEDVLINGCQVVAPTMLFENQRRGFSPRLSSYAQTVEATVLNNAETEFEALLEGSSITNKGQIRTAFSSALRDSLRSNSSNNTDIVWITSYVSSNIRMMSEIEELQDCISQARAGGGSLVTGVAGFILTSNESGGEYVSQRTFERVASLALQGSMDSPLPDGIDSNAVANAGARWSRNTNRLIRTNISTSITTPIFHPLWVLFSGKVGSS</sequence>
<proteinExistence type="predicted"/>
<gene>
    <name evidence="2" type="ORF">RM540_16190</name>
</gene>
<keyword evidence="1" id="KW-0732">Signal</keyword>
<protein>
    <submittedName>
        <fullName evidence="2">Uncharacterized protein</fullName>
    </submittedName>
</protein>
<comment type="caution">
    <text evidence="2">The sequence shown here is derived from an EMBL/GenBank/DDBJ whole genome shotgun (WGS) entry which is preliminary data.</text>
</comment>
<dbReference type="RefSeq" id="WP_311666050.1">
    <property type="nucleotide sequence ID" value="NZ_JAVRHT010000079.1"/>
</dbReference>
<feature type="signal peptide" evidence="1">
    <location>
        <begin position="1"/>
        <end position="21"/>
    </location>
</feature>
<evidence type="ECO:0000256" key="1">
    <source>
        <dbReference type="SAM" id="SignalP"/>
    </source>
</evidence>
<dbReference type="PROSITE" id="PS51257">
    <property type="entry name" value="PROKAR_LIPOPROTEIN"/>
    <property type="match status" value="1"/>
</dbReference>
<organism evidence="2 3">
    <name type="scientific">Rubrivirga litoralis</name>
    <dbReference type="NCBI Taxonomy" id="3075598"/>
    <lineage>
        <taxon>Bacteria</taxon>
        <taxon>Pseudomonadati</taxon>
        <taxon>Rhodothermota</taxon>
        <taxon>Rhodothermia</taxon>
        <taxon>Rhodothermales</taxon>
        <taxon>Rubricoccaceae</taxon>
        <taxon>Rubrivirga</taxon>
    </lineage>
</organism>
<evidence type="ECO:0000313" key="3">
    <source>
        <dbReference type="Proteomes" id="UP001267426"/>
    </source>
</evidence>
<name>A0ABU3BVI2_9BACT</name>
<feature type="chain" id="PRO_5045960986" evidence="1">
    <location>
        <begin position="22"/>
        <end position="309"/>
    </location>
</feature>
<dbReference type="EMBL" id="JAVRHT010000079">
    <property type="protein sequence ID" value="MDT0633295.1"/>
    <property type="molecule type" value="Genomic_DNA"/>
</dbReference>
<keyword evidence="3" id="KW-1185">Reference proteome</keyword>
<reference evidence="2 3" key="1">
    <citation type="submission" date="2023-09" db="EMBL/GenBank/DDBJ databases">
        <authorList>
            <person name="Rey-Velasco X."/>
        </authorList>
    </citation>
    <scope>NUCLEOTIDE SEQUENCE [LARGE SCALE GENOMIC DNA]</scope>
    <source>
        <strain evidence="2 3">F394</strain>
    </source>
</reference>
<accession>A0ABU3BVI2</accession>
<evidence type="ECO:0000313" key="2">
    <source>
        <dbReference type="EMBL" id="MDT0633295.1"/>
    </source>
</evidence>
<dbReference type="Proteomes" id="UP001267426">
    <property type="component" value="Unassembled WGS sequence"/>
</dbReference>